<evidence type="ECO:0000313" key="6">
    <source>
        <dbReference type="Proteomes" id="UP000604475"/>
    </source>
</evidence>
<evidence type="ECO:0000256" key="3">
    <source>
        <dbReference type="ARBA" id="ARBA00023002"/>
    </source>
</evidence>
<keyword evidence="3" id="KW-0560">Oxidoreductase</keyword>
<dbReference type="Proteomes" id="UP000604475">
    <property type="component" value="Unassembled WGS sequence"/>
</dbReference>
<dbReference type="EMBL" id="JAEACQ010000377">
    <property type="protein sequence ID" value="MBL7633244.1"/>
    <property type="molecule type" value="Genomic_DNA"/>
</dbReference>
<dbReference type="AlphaFoldDB" id="A0A937RQV2"/>
<dbReference type="Pfam" id="PF00106">
    <property type="entry name" value="adh_short"/>
    <property type="match status" value="1"/>
</dbReference>
<name>A0A937RQV2_9ACTN</name>
<dbReference type="Gene3D" id="3.40.50.720">
    <property type="entry name" value="NAD(P)-binding Rossmann-like Domain"/>
    <property type="match status" value="1"/>
</dbReference>
<evidence type="ECO:0000256" key="2">
    <source>
        <dbReference type="ARBA" id="ARBA00022857"/>
    </source>
</evidence>
<keyword evidence="6" id="KW-1185">Reference proteome</keyword>
<dbReference type="SMART" id="SM00822">
    <property type="entry name" value="PKS_KR"/>
    <property type="match status" value="1"/>
</dbReference>
<evidence type="ECO:0000259" key="4">
    <source>
        <dbReference type="SMART" id="SM00822"/>
    </source>
</evidence>
<dbReference type="InterPro" id="IPR057326">
    <property type="entry name" value="KR_dom"/>
</dbReference>
<dbReference type="RefSeq" id="WP_202999967.1">
    <property type="nucleotide sequence ID" value="NZ_JADWYU010000141.1"/>
</dbReference>
<evidence type="ECO:0000313" key="5">
    <source>
        <dbReference type="EMBL" id="MBL7633244.1"/>
    </source>
</evidence>
<organism evidence="5 6">
    <name type="scientific">Frankia nepalensis</name>
    <dbReference type="NCBI Taxonomy" id="1836974"/>
    <lineage>
        <taxon>Bacteria</taxon>
        <taxon>Bacillati</taxon>
        <taxon>Actinomycetota</taxon>
        <taxon>Actinomycetes</taxon>
        <taxon>Frankiales</taxon>
        <taxon>Frankiaceae</taxon>
        <taxon>Frankia</taxon>
    </lineage>
</organism>
<dbReference type="PANTHER" id="PTHR43391">
    <property type="entry name" value="RETINOL DEHYDROGENASE-RELATED"/>
    <property type="match status" value="1"/>
</dbReference>
<feature type="domain" description="Ketoreductase" evidence="4">
    <location>
        <begin position="2"/>
        <end position="179"/>
    </location>
</feature>
<sequence>MKRVVVVGASSGLGRSIALGLARQGKQVAMLARRRERLDAAAREAGGGAVAVTCDVTDETSCHDAVAEAAAALGGIDGLVYSTGLITIMPLEQISAAKWAQLFATNVTGAALVTAAALPHLARAGGSAVYLSSISASQGPPWPFVGGYAASKAALDKLIEAWRVEHPHVGFTRLAMGDCLGGEGDSATGSLAGNDPEHIGQAVTEWQRLGYLTGHFIDVDHLVDITAATLHCGASSSIPSLTLVPRIPATSAGTAAAPVAVPISIPAIPAPAPAPATQASLEDRGPGGAR</sequence>
<accession>A0A937RQV2</accession>
<keyword evidence="2" id="KW-0521">NADP</keyword>
<dbReference type="InterPro" id="IPR036291">
    <property type="entry name" value="NAD(P)-bd_dom_sf"/>
</dbReference>
<reference evidence="5" key="1">
    <citation type="submission" date="2020-12" db="EMBL/GenBank/DDBJ databases">
        <title>Genomic characterization of non-nitrogen-fixing Frankia strains.</title>
        <authorList>
            <person name="Carlos-Shanley C."/>
            <person name="Guerra T."/>
            <person name="Hahn D."/>
        </authorList>
    </citation>
    <scope>NUCLEOTIDE SEQUENCE</scope>
    <source>
        <strain evidence="5">CN6</strain>
    </source>
</reference>
<dbReference type="PRINTS" id="PR00081">
    <property type="entry name" value="GDHRDH"/>
</dbReference>
<dbReference type="CDD" id="cd05233">
    <property type="entry name" value="SDR_c"/>
    <property type="match status" value="1"/>
</dbReference>
<evidence type="ECO:0000256" key="1">
    <source>
        <dbReference type="ARBA" id="ARBA00006484"/>
    </source>
</evidence>
<dbReference type="GO" id="GO:0016491">
    <property type="term" value="F:oxidoreductase activity"/>
    <property type="evidence" value="ECO:0007669"/>
    <property type="project" value="UniProtKB-KW"/>
</dbReference>
<gene>
    <name evidence="5" type="ORF">I7412_40045</name>
</gene>
<dbReference type="InterPro" id="IPR002347">
    <property type="entry name" value="SDR_fam"/>
</dbReference>
<dbReference type="PANTHER" id="PTHR43391:SF14">
    <property type="entry name" value="DEHYDROGENASE_REDUCTASE SDR FAMILY PROTEIN 7-LIKE"/>
    <property type="match status" value="1"/>
</dbReference>
<dbReference type="SUPFAM" id="SSF51735">
    <property type="entry name" value="NAD(P)-binding Rossmann-fold domains"/>
    <property type="match status" value="1"/>
</dbReference>
<comment type="similarity">
    <text evidence="1">Belongs to the short-chain dehydrogenases/reductases (SDR) family.</text>
</comment>
<protein>
    <submittedName>
        <fullName evidence="5">SDR family oxidoreductase</fullName>
    </submittedName>
</protein>
<proteinExistence type="inferred from homology"/>
<comment type="caution">
    <text evidence="5">The sequence shown here is derived from an EMBL/GenBank/DDBJ whole genome shotgun (WGS) entry which is preliminary data.</text>
</comment>